<dbReference type="EMBL" id="BMMH01000029">
    <property type="protein sequence ID" value="GGL42028.1"/>
    <property type="molecule type" value="Genomic_DNA"/>
</dbReference>
<dbReference type="AlphaFoldDB" id="A0A917RX93"/>
<evidence type="ECO:0000313" key="2">
    <source>
        <dbReference type="Proteomes" id="UP000638263"/>
    </source>
</evidence>
<proteinExistence type="predicted"/>
<evidence type="ECO:0000313" key="1">
    <source>
        <dbReference type="EMBL" id="GGL42028.1"/>
    </source>
</evidence>
<name>A0A917RX93_9NOCA</name>
<organism evidence="1 2">
    <name type="scientific">Nocardia jinanensis</name>
    <dbReference type="NCBI Taxonomy" id="382504"/>
    <lineage>
        <taxon>Bacteria</taxon>
        <taxon>Bacillati</taxon>
        <taxon>Actinomycetota</taxon>
        <taxon>Actinomycetes</taxon>
        <taxon>Mycobacteriales</taxon>
        <taxon>Nocardiaceae</taxon>
        <taxon>Nocardia</taxon>
    </lineage>
</organism>
<comment type="caution">
    <text evidence="1">The sequence shown here is derived from an EMBL/GenBank/DDBJ whole genome shotgun (WGS) entry which is preliminary data.</text>
</comment>
<reference evidence="1" key="1">
    <citation type="journal article" date="2014" name="Int. J. Syst. Evol. Microbiol.">
        <title>Complete genome sequence of Corynebacterium casei LMG S-19264T (=DSM 44701T), isolated from a smear-ripened cheese.</title>
        <authorList>
            <consortium name="US DOE Joint Genome Institute (JGI-PGF)"/>
            <person name="Walter F."/>
            <person name="Albersmeier A."/>
            <person name="Kalinowski J."/>
            <person name="Ruckert C."/>
        </authorList>
    </citation>
    <scope>NUCLEOTIDE SEQUENCE</scope>
    <source>
        <strain evidence="1">CGMCC 4.3508</strain>
    </source>
</reference>
<dbReference type="Proteomes" id="UP000638263">
    <property type="component" value="Unassembled WGS sequence"/>
</dbReference>
<keyword evidence="2" id="KW-1185">Reference proteome</keyword>
<accession>A0A917RX93</accession>
<reference evidence="1" key="2">
    <citation type="submission" date="2020-09" db="EMBL/GenBank/DDBJ databases">
        <authorList>
            <person name="Sun Q."/>
            <person name="Zhou Y."/>
        </authorList>
    </citation>
    <scope>NUCLEOTIDE SEQUENCE</scope>
    <source>
        <strain evidence="1">CGMCC 4.3508</strain>
    </source>
</reference>
<protein>
    <submittedName>
        <fullName evidence="1">Uncharacterized protein</fullName>
    </submittedName>
</protein>
<dbReference type="RefSeq" id="WP_063000766.1">
    <property type="nucleotide sequence ID" value="NZ_BMMH01000029.1"/>
</dbReference>
<sequence length="389" mass="42264">MSNDGSLPIVLESFSTDPETPNAGKNVTLYFSFKNETNSDITCQEIAIDLNPGDSPENLCTDQAVQDSIITPSHPSSWDFKHAFDKKRNVHYLSLTPHNSRHPVLGPGDSLNVEVTVEVSDKLRSDDLTTTIITVTEHIGDTRPSQNIPLAKCPAGTVFDSFRADPPDKVLVRQGEHLQLSWSCDPIGFAKGATPDKPYYTLTIDYDQLAGPMDITDLNDDGAGAYTGPGESHSLTLSHTTLFLLTLTLWDKTHQEKRTHTLTTLVTVQPTDVDLDNLSIDHTASILTDPHLITTTGNHTATTDGLLLCTVRGDHSGIVVKVTGPGEQEVEYAINTSTADPYNDPTQFTGRRIVLPIARDSTVSIGSPESDGTYRAAWYPLGIGTLAKQ</sequence>
<gene>
    <name evidence="1" type="ORF">GCM10011588_65970</name>
</gene>